<comment type="caution">
    <text evidence="8">The sequence shown here is derived from an EMBL/GenBank/DDBJ whole genome shotgun (WGS) entry which is preliminary data.</text>
</comment>
<dbReference type="PROSITE" id="PS51900">
    <property type="entry name" value="CB"/>
    <property type="match status" value="1"/>
</dbReference>
<dbReference type="Gene3D" id="1.10.443.10">
    <property type="entry name" value="Intergrase catalytic core"/>
    <property type="match status" value="1"/>
</dbReference>
<keyword evidence="9" id="KW-1185">Reference proteome</keyword>
<reference evidence="9" key="1">
    <citation type="journal article" date="2019" name="Int. J. Syst. Evol. Microbiol.">
        <title>The Global Catalogue of Microorganisms (GCM) 10K type strain sequencing project: providing services to taxonomists for standard genome sequencing and annotation.</title>
        <authorList>
            <consortium name="The Broad Institute Genomics Platform"/>
            <consortium name="The Broad Institute Genome Sequencing Center for Infectious Disease"/>
            <person name="Wu L."/>
            <person name="Ma J."/>
        </authorList>
    </citation>
    <scope>NUCLEOTIDE SEQUENCE [LARGE SCALE GENOMIC DNA]</scope>
    <source>
        <strain evidence="9">JCM 17809</strain>
    </source>
</reference>
<sequence>MRGRPRASTADSASTRYRGADGRWHARVTVGRRLDGERDRRHLSRATKRELDAAVRELENARDSGQQPWLLDAITLEQWLEHWLEEILPLSVRWKTRSGYASHLRVHVIPTLGAARLTELRPETLERLYRQLMDDGRSTHVVHGVHRVLRSSLNEAVRRQRLVTNPAALARPPRVERTEIEPLTADECRAILKAARGRLNGARWSVALSLGLRQGEALGLMWDDVDLDAGVLRVRRAVQRRTWSHGCSPRRRAEPACGHLRGAECPQRRDGGLVLVEPKTRSSRRSVALPPPLVAELRAHRAAQLRLKLERANVWDHTHDLVFSTDWGALIDPHADYRDWKQVLRDAGVREVRLHDARHTAATLLLLQGVDIRTVMAIMGWTEMATAQRYVHAVDELRHEAARRMGAALWDGASADLTGSHQLPG</sequence>
<dbReference type="InterPro" id="IPR011010">
    <property type="entry name" value="DNA_brk_join_enz"/>
</dbReference>
<evidence type="ECO:0000256" key="4">
    <source>
        <dbReference type="PROSITE-ProRule" id="PRU01248"/>
    </source>
</evidence>
<dbReference type="Gene3D" id="1.10.150.130">
    <property type="match status" value="1"/>
</dbReference>
<accession>A0ABP8KMQ3</accession>
<evidence type="ECO:0000313" key="9">
    <source>
        <dbReference type="Proteomes" id="UP001500945"/>
    </source>
</evidence>
<evidence type="ECO:0000256" key="3">
    <source>
        <dbReference type="ARBA" id="ARBA00023172"/>
    </source>
</evidence>
<evidence type="ECO:0000256" key="2">
    <source>
        <dbReference type="ARBA" id="ARBA00023125"/>
    </source>
</evidence>
<keyword evidence="3" id="KW-0233">DNA recombination</keyword>
<name>A0ABP8KMQ3_9MICO</name>
<evidence type="ECO:0000256" key="1">
    <source>
        <dbReference type="ARBA" id="ARBA00022908"/>
    </source>
</evidence>
<dbReference type="RefSeq" id="WP_345207519.1">
    <property type="nucleotide sequence ID" value="NZ_BAABGM010000020.1"/>
</dbReference>
<dbReference type="PROSITE" id="PS51898">
    <property type="entry name" value="TYR_RECOMBINASE"/>
    <property type="match status" value="1"/>
</dbReference>
<feature type="region of interest" description="Disordered" evidence="5">
    <location>
        <begin position="1"/>
        <end position="20"/>
    </location>
</feature>
<organism evidence="8 9">
    <name type="scientific">Fodinibacter luteus</name>
    <dbReference type="NCBI Taxonomy" id="552064"/>
    <lineage>
        <taxon>Bacteria</taxon>
        <taxon>Bacillati</taxon>
        <taxon>Actinomycetota</taxon>
        <taxon>Actinomycetes</taxon>
        <taxon>Micrococcales</taxon>
        <taxon>Intrasporangiaceae</taxon>
        <taxon>Fodinibacter (ex Wang et al. 2009)</taxon>
    </lineage>
</organism>
<dbReference type="InterPro" id="IPR050090">
    <property type="entry name" value="Tyrosine_recombinase_XerCD"/>
</dbReference>
<dbReference type="PANTHER" id="PTHR30349:SF91">
    <property type="entry name" value="INTA PROTEIN"/>
    <property type="match status" value="1"/>
</dbReference>
<gene>
    <name evidence="8" type="ORF">GCM10023168_30460</name>
</gene>
<dbReference type="Proteomes" id="UP001500945">
    <property type="component" value="Unassembled WGS sequence"/>
</dbReference>
<evidence type="ECO:0000259" key="6">
    <source>
        <dbReference type="PROSITE" id="PS51898"/>
    </source>
</evidence>
<feature type="domain" description="Core-binding (CB)" evidence="7">
    <location>
        <begin position="74"/>
        <end position="157"/>
    </location>
</feature>
<dbReference type="PANTHER" id="PTHR30349">
    <property type="entry name" value="PHAGE INTEGRASE-RELATED"/>
    <property type="match status" value="1"/>
</dbReference>
<evidence type="ECO:0000259" key="7">
    <source>
        <dbReference type="PROSITE" id="PS51900"/>
    </source>
</evidence>
<keyword evidence="1" id="KW-0229">DNA integration</keyword>
<evidence type="ECO:0000256" key="5">
    <source>
        <dbReference type="SAM" id="MobiDB-lite"/>
    </source>
</evidence>
<dbReference type="InterPro" id="IPR002104">
    <property type="entry name" value="Integrase_catalytic"/>
</dbReference>
<evidence type="ECO:0000313" key="8">
    <source>
        <dbReference type="EMBL" id="GAA4410601.1"/>
    </source>
</evidence>
<dbReference type="CDD" id="cd01189">
    <property type="entry name" value="INT_ICEBs1_C_like"/>
    <property type="match status" value="1"/>
</dbReference>
<protein>
    <submittedName>
        <fullName evidence="8">Site-specific integrase</fullName>
    </submittedName>
</protein>
<dbReference type="InterPro" id="IPR010998">
    <property type="entry name" value="Integrase_recombinase_N"/>
</dbReference>
<dbReference type="InterPro" id="IPR044068">
    <property type="entry name" value="CB"/>
</dbReference>
<dbReference type="SUPFAM" id="SSF56349">
    <property type="entry name" value="DNA breaking-rejoining enzymes"/>
    <property type="match status" value="1"/>
</dbReference>
<feature type="domain" description="Tyr recombinase" evidence="6">
    <location>
        <begin position="178"/>
        <end position="403"/>
    </location>
</feature>
<dbReference type="Pfam" id="PF14659">
    <property type="entry name" value="Phage_int_SAM_3"/>
    <property type="match status" value="1"/>
</dbReference>
<proteinExistence type="predicted"/>
<dbReference type="Pfam" id="PF00589">
    <property type="entry name" value="Phage_integrase"/>
    <property type="match status" value="1"/>
</dbReference>
<dbReference type="InterPro" id="IPR013762">
    <property type="entry name" value="Integrase-like_cat_sf"/>
</dbReference>
<dbReference type="InterPro" id="IPR004107">
    <property type="entry name" value="Integrase_SAM-like_N"/>
</dbReference>
<dbReference type="EMBL" id="BAABGM010000020">
    <property type="protein sequence ID" value="GAA4410601.1"/>
    <property type="molecule type" value="Genomic_DNA"/>
</dbReference>
<keyword evidence="2 4" id="KW-0238">DNA-binding</keyword>